<evidence type="ECO:0000313" key="2">
    <source>
        <dbReference type="EMBL" id="BAT74207.1"/>
    </source>
</evidence>
<reference evidence="2 3" key="1">
    <citation type="journal article" date="2015" name="Sci. Rep.">
        <title>The power of single molecule real-time sequencing technology in the de novo assembly of a eukaryotic genome.</title>
        <authorList>
            <person name="Sakai H."/>
            <person name="Naito K."/>
            <person name="Ogiso-Tanaka E."/>
            <person name="Takahashi Y."/>
            <person name="Iseki K."/>
            <person name="Muto C."/>
            <person name="Satou K."/>
            <person name="Teruya K."/>
            <person name="Shiroma A."/>
            <person name="Shimoji M."/>
            <person name="Hirano T."/>
            <person name="Itoh T."/>
            <person name="Kaga A."/>
            <person name="Tomooka N."/>
        </authorList>
    </citation>
    <scope>NUCLEOTIDE SEQUENCE [LARGE SCALE GENOMIC DNA]</scope>
    <source>
        <strain evidence="3">cv. Shumari</strain>
    </source>
</reference>
<keyword evidence="3" id="KW-1185">Reference proteome</keyword>
<feature type="region of interest" description="Disordered" evidence="1">
    <location>
        <begin position="63"/>
        <end position="87"/>
    </location>
</feature>
<feature type="non-terminal residue" evidence="2">
    <location>
        <position position="1"/>
    </location>
</feature>
<accession>A0A0S3R107</accession>
<gene>
    <name evidence="2" type="primary">Vigan.01G182700</name>
    <name evidence="2" type="ORF">VIGAN_01182700</name>
</gene>
<dbReference type="Proteomes" id="UP000291084">
    <property type="component" value="Chromosome 1"/>
</dbReference>
<organism evidence="2 3">
    <name type="scientific">Vigna angularis var. angularis</name>
    <dbReference type="NCBI Taxonomy" id="157739"/>
    <lineage>
        <taxon>Eukaryota</taxon>
        <taxon>Viridiplantae</taxon>
        <taxon>Streptophyta</taxon>
        <taxon>Embryophyta</taxon>
        <taxon>Tracheophyta</taxon>
        <taxon>Spermatophyta</taxon>
        <taxon>Magnoliopsida</taxon>
        <taxon>eudicotyledons</taxon>
        <taxon>Gunneridae</taxon>
        <taxon>Pentapetalae</taxon>
        <taxon>rosids</taxon>
        <taxon>fabids</taxon>
        <taxon>Fabales</taxon>
        <taxon>Fabaceae</taxon>
        <taxon>Papilionoideae</taxon>
        <taxon>50 kb inversion clade</taxon>
        <taxon>NPAAA clade</taxon>
        <taxon>indigoferoid/millettioid clade</taxon>
        <taxon>Phaseoleae</taxon>
        <taxon>Vigna</taxon>
    </lineage>
</organism>
<name>A0A0S3R107_PHAAN</name>
<evidence type="ECO:0000313" key="3">
    <source>
        <dbReference type="Proteomes" id="UP000291084"/>
    </source>
</evidence>
<proteinExistence type="predicted"/>
<dbReference type="EMBL" id="AP015034">
    <property type="protein sequence ID" value="BAT74207.1"/>
    <property type="molecule type" value="Genomic_DNA"/>
</dbReference>
<sequence length="87" mass="10040">RRGPLRKTQKLSSRHNRASVALQSRLRVHPHKASPYARAMDEFLKIGWSARSERRRSLKLLITESKRKGGRGPIVRERGTKKKGEKV</sequence>
<protein>
    <submittedName>
        <fullName evidence="2">Uncharacterized protein</fullName>
    </submittedName>
</protein>
<dbReference type="AlphaFoldDB" id="A0A0S3R107"/>
<evidence type="ECO:0000256" key="1">
    <source>
        <dbReference type="SAM" id="MobiDB-lite"/>
    </source>
</evidence>